<protein>
    <submittedName>
        <fullName evidence="1">Uncharacterized protein</fullName>
    </submittedName>
</protein>
<proteinExistence type="predicted"/>
<dbReference type="Proteomes" id="UP000324222">
    <property type="component" value="Unassembled WGS sequence"/>
</dbReference>
<name>A0A5B7GH09_PORTR</name>
<dbReference type="AlphaFoldDB" id="A0A5B7GH09"/>
<evidence type="ECO:0000313" key="1">
    <source>
        <dbReference type="EMBL" id="MPC55834.1"/>
    </source>
</evidence>
<keyword evidence="2" id="KW-1185">Reference proteome</keyword>
<comment type="caution">
    <text evidence="1">The sequence shown here is derived from an EMBL/GenBank/DDBJ whole genome shotgun (WGS) entry which is preliminary data.</text>
</comment>
<dbReference type="EMBL" id="VSRR010013477">
    <property type="protein sequence ID" value="MPC55834.1"/>
    <property type="molecule type" value="Genomic_DNA"/>
</dbReference>
<reference evidence="1 2" key="1">
    <citation type="submission" date="2019-05" db="EMBL/GenBank/DDBJ databases">
        <title>Another draft genome of Portunus trituberculatus and its Hox gene families provides insights of decapod evolution.</title>
        <authorList>
            <person name="Jeong J.-H."/>
            <person name="Song I."/>
            <person name="Kim S."/>
            <person name="Choi T."/>
            <person name="Kim D."/>
            <person name="Ryu S."/>
            <person name="Kim W."/>
        </authorList>
    </citation>
    <scope>NUCLEOTIDE SEQUENCE [LARGE SCALE GENOMIC DNA]</scope>
    <source>
        <tissue evidence="1">Muscle</tissue>
    </source>
</reference>
<gene>
    <name evidence="1" type="ORF">E2C01_049779</name>
</gene>
<organism evidence="1 2">
    <name type="scientific">Portunus trituberculatus</name>
    <name type="common">Swimming crab</name>
    <name type="synonym">Neptunus trituberculatus</name>
    <dbReference type="NCBI Taxonomy" id="210409"/>
    <lineage>
        <taxon>Eukaryota</taxon>
        <taxon>Metazoa</taxon>
        <taxon>Ecdysozoa</taxon>
        <taxon>Arthropoda</taxon>
        <taxon>Crustacea</taxon>
        <taxon>Multicrustacea</taxon>
        <taxon>Malacostraca</taxon>
        <taxon>Eumalacostraca</taxon>
        <taxon>Eucarida</taxon>
        <taxon>Decapoda</taxon>
        <taxon>Pleocyemata</taxon>
        <taxon>Brachyura</taxon>
        <taxon>Eubrachyura</taxon>
        <taxon>Portunoidea</taxon>
        <taxon>Portunidae</taxon>
        <taxon>Portuninae</taxon>
        <taxon>Portunus</taxon>
    </lineage>
</organism>
<evidence type="ECO:0000313" key="2">
    <source>
        <dbReference type="Proteomes" id="UP000324222"/>
    </source>
</evidence>
<accession>A0A5B7GH09</accession>
<sequence length="134" mass="15434">MCSEEIKDECQRSRVRLTNFTRKKEKEEKWKCKEKKTIRVVLVPLHPLPSSAADRLHSTLSPSLPRAPTLHTPRSSCLGLRYFYLTYTLLLPTTPTHTPSHSHTFSLSHLQQASPSIYVYTVTCFALRLRLRAV</sequence>